<evidence type="ECO:0000313" key="3">
    <source>
        <dbReference type="Proteomes" id="UP000324800"/>
    </source>
</evidence>
<organism evidence="2 3">
    <name type="scientific">Streblomastix strix</name>
    <dbReference type="NCBI Taxonomy" id="222440"/>
    <lineage>
        <taxon>Eukaryota</taxon>
        <taxon>Metamonada</taxon>
        <taxon>Preaxostyla</taxon>
        <taxon>Oxymonadida</taxon>
        <taxon>Streblomastigidae</taxon>
        <taxon>Streblomastix</taxon>
    </lineage>
</organism>
<feature type="region of interest" description="Disordered" evidence="1">
    <location>
        <begin position="1"/>
        <end position="58"/>
    </location>
</feature>
<feature type="compositionally biased region" description="Polar residues" evidence="1">
    <location>
        <begin position="39"/>
        <end position="52"/>
    </location>
</feature>
<dbReference type="AlphaFoldDB" id="A0A5J4TSE4"/>
<sequence length="421" mass="44795">MQVLPITQSALQSPTSAQQEQQQKNQSQSQKSKLNLNQIGSPQVPSTTQGQIDDQKGITSLGDDITEEVEQKDNQIDDQFDDKQNQAIPAGDQQAIVPLSSNLTRGAGGIAAANAQAAQAVANAFANSRSPEIVPLTYDLAQQPPSSRWVIPQNSEISVVIAFRSDVQGTFETALHFELTEIRQQITVVRIKAVSALPSIIKDPKLIFRNVCQRPDVSLVAVHRMYVPQRDCFEFGPVLVAPLSSLFGSAFNESNTEGGSGSEGKVATGVVKRQTKQQIEKEAALQLATNAQQSGDRVQTVRLALPATAASMFMHNIVFKNNGLLPAYLNFYLQKCAIPTPLLSLIGTQSAFNALQSQFGITASQMNAMGQGGISKGQTMAQIAQPSGQGGAGAAKGTKPAEKGKDQKTGKEGTAEGGQPV</sequence>
<dbReference type="GO" id="GO:1904158">
    <property type="term" value="P:axonemal central apparatus assembly"/>
    <property type="evidence" value="ECO:0007669"/>
    <property type="project" value="TreeGrafter"/>
</dbReference>
<evidence type="ECO:0000256" key="1">
    <source>
        <dbReference type="SAM" id="MobiDB-lite"/>
    </source>
</evidence>
<dbReference type="PANTHER" id="PTHR23053">
    <property type="entry name" value="DLEC1 DELETED IN LUNG AND ESOPHAGEAL CANCER 1"/>
    <property type="match status" value="1"/>
</dbReference>
<feature type="compositionally biased region" description="Basic and acidic residues" evidence="1">
    <location>
        <begin position="399"/>
        <end position="414"/>
    </location>
</feature>
<dbReference type="GO" id="GO:0005930">
    <property type="term" value="C:axoneme"/>
    <property type="evidence" value="ECO:0007669"/>
    <property type="project" value="TreeGrafter"/>
</dbReference>
<feature type="non-terminal residue" evidence="2">
    <location>
        <position position="421"/>
    </location>
</feature>
<accession>A0A5J4TSE4</accession>
<dbReference type="InterPro" id="IPR033305">
    <property type="entry name" value="Hydin-like"/>
</dbReference>
<feature type="compositionally biased region" description="Low complexity" evidence="1">
    <location>
        <begin position="18"/>
        <end position="38"/>
    </location>
</feature>
<feature type="region of interest" description="Disordered" evidence="1">
    <location>
        <begin position="377"/>
        <end position="421"/>
    </location>
</feature>
<name>A0A5J4TSE4_9EUKA</name>
<dbReference type="Proteomes" id="UP000324800">
    <property type="component" value="Unassembled WGS sequence"/>
</dbReference>
<protein>
    <submittedName>
        <fullName evidence="2">Uncharacterized protein</fullName>
    </submittedName>
</protein>
<feature type="compositionally biased region" description="Polar residues" evidence="1">
    <location>
        <begin position="1"/>
        <end position="17"/>
    </location>
</feature>
<proteinExistence type="predicted"/>
<reference evidence="2 3" key="1">
    <citation type="submission" date="2019-03" db="EMBL/GenBank/DDBJ databases">
        <title>Single cell metagenomics reveals metabolic interactions within the superorganism composed of flagellate Streblomastix strix and complex community of Bacteroidetes bacteria on its surface.</title>
        <authorList>
            <person name="Treitli S.C."/>
            <person name="Kolisko M."/>
            <person name="Husnik F."/>
            <person name="Keeling P."/>
            <person name="Hampl V."/>
        </authorList>
    </citation>
    <scope>NUCLEOTIDE SEQUENCE [LARGE SCALE GENOMIC DNA]</scope>
    <source>
        <strain evidence="2">ST1C</strain>
    </source>
</reference>
<dbReference type="PANTHER" id="PTHR23053:SF0">
    <property type="entry name" value="HYDROCEPHALUS-INDUCING PROTEIN HOMOLOG"/>
    <property type="match status" value="1"/>
</dbReference>
<gene>
    <name evidence="2" type="ORF">EZS28_043220</name>
</gene>
<dbReference type="OrthoDB" id="442692at2759"/>
<evidence type="ECO:0000313" key="2">
    <source>
        <dbReference type="EMBL" id="KAA6361254.1"/>
    </source>
</evidence>
<dbReference type="GO" id="GO:0003341">
    <property type="term" value="P:cilium movement"/>
    <property type="evidence" value="ECO:0007669"/>
    <property type="project" value="TreeGrafter"/>
</dbReference>
<dbReference type="EMBL" id="SNRW01025807">
    <property type="protein sequence ID" value="KAA6361254.1"/>
    <property type="molecule type" value="Genomic_DNA"/>
</dbReference>
<comment type="caution">
    <text evidence="2">The sequence shown here is derived from an EMBL/GenBank/DDBJ whole genome shotgun (WGS) entry which is preliminary data.</text>
</comment>